<dbReference type="AlphaFoldDB" id="A0A918XTY6"/>
<gene>
    <name evidence="2" type="ORF">GCM10017083_34040</name>
</gene>
<dbReference type="InterPro" id="IPR043138">
    <property type="entry name" value="GGT_lsub"/>
</dbReference>
<dbReference type="SUPFAM" id="SSF56235">
    <property type="entry name" value="N-terminal nucleophile aminohydrolases (Ntn hydrolases)"/>
    <property type="match status" value="1"/>
</dbReference>
<dbReference type="PRINTS" id="PR01210">
    <property type="entry name" value="GGTRANSPTASE"/>
</dbReference>
<dbReference type="EMBL" id="BMZS01000008">
    <property type="protein sequence ID" value="GHD55308.1"/>
    <property type="molecule type" value="Genomic_DNA"/>
</dbReference>
<dbReference type="Pfam" id="PF01019">
    <property type="entry name" value="G_glu_transpept"/>
    <property type="match status" value="1"/>
</dbReference>
<protein>
    <submittedName>
        <fullName evidence="2">Gamma-glutamyltranspeptidase</fullName>
    </submittedName>
</protein>
<evidence type="ECO:0000256" key="1">
    <source>
        <dbReference type="SAM" id="MobiDB-lite"/>
    </source>
</evidence>
<proteinExistence type="predicted"/>
<dbReference type="PANTHER" id="PTHR43881:SF1">
    <property type="entry name" value="GAMMA-GLUTAMYLTRANSPEPTIDASE (AFU_ORTHOLOGUE AFUA_4G13580)"/>
    <property type="match status" value="1"/>
</dbReference>
<dbReference type="Gene3D" id="1.10.246.130">
    <property type="match status" value="1"/>
</dbReference>
<comment type="caution">
    <text evidence="2">The sequence shown here is derived from an EMBL/GenBank/DDBJ whole genome shotgun (WGS) entry which is preliminary data.</text>
</comment>
<organism evidence="2 3">
    <name type="scientific">Thalassobaculum fulvum</name>
    <dbReference type="NCBI Taxonomy" id="1633335"/>
    <lineage>
        <taxon>Bacteria</taxon>
        <taxon>Pseudomonadati</taxon>
        <taxon>Pseudomonadota</taxon>
        <taxon>Alphaproteobacteria</taxon>
        <taxon>Rhodospirillales</taxon>
        <taxon>Thalassobaculaceae</taxon>
        <taxon>Thalassobaculum</taxon>
    </lineage>
</organism>
<dbReference type="PANTHER" id="PTHR43881">
    <property type="entry name" value="GAMMA-GLUTAMYLTRANSPEPTIDASE (AFU_ORTHOLOGUE AFUA_4G13580)"/>
    <property type="match status" value="1"/>
</dbReference>
<feature type="region of interest" description="Disordered" evidence="1">
    <location>
        <begin position="409"/>
        <end position="436"/>
    </location>
</feature>
<sequence>MTDPWKTEVAGTRHMVVAGHYLAAHAAFTVLEAGGNAVDAGVAGGIALGVVQSDLVNVAGVAPIMIRMATGETVTIDGLGGWPSALDPESFFEEHGGRIPRGLQRTVVPAAPAAWIEALRRYGTMSFGEVAHSAIRFARDGFPLHRLTAAVIAEHADEYREWDENARIYLPGGKLPQAGDLFRQEDLGRSLQFMADQEAAQAGRGREAGLQAARDAFYRGDLGRRIVAYHEANGGLLRERDLTDYRVSLTPPVSTGFAGGELLCCGPWCQGPVLAMVVNLLKGYDLAALPHNGPEHLHLLLESIKLAFADREQTFGDPDFVDVPLERLLSAEYAAERRGQLHRDRAWPGLPPAGVDAPTRRAFAVAAGDPPPPPDTSYVCTVDRWGNTFSATPSDVSYQSPVIPGTGLVPSSRGSASWGDPRHPSGVAPGKRPRLTPNPAMWIAPDGRAMPFGTPGGDVQIQAMTQFLLNLLVFRMPPQVAVEAPRVATYSQPDTFEPHTAYPGLVKAEARIADTTVSGLEALGHTVGRWPQSTYLAGSVCAIAPGPGGTLWAASDHRRPTYALGW</sequence>
<evidence type="ECO:0000313" key="3">
    <source>
        <dbReference type="Proteomes" id="UP000630353"/>
    </source>
</evidence>
<accession>A0A918XTY6</accession>
<name>A0A918XTY6_9PROT</name>
<dbReference type="Gene3D" id="3.60.20.40">
    <property type="match status" value="1"/>
</dbReference>
<reference evidence="2" key="1">
    <citation type="journal article" date="2014" name="Int. J. Syst. Evol. Microbiol.">
        <title>Complete genome sequence of Corynebacterium casei LMG S-19264T (=DSM 44701T), isolated from a smear-ripened cheese.</title>
        <authorList>
            <consortium name="US DOE Joint Genome Institute (JGI-PGF)"/>
            <person name="Walter F."/>
            <person name="Albersmeier A."/>
            <person name="Kalinowski J."/>
            <person name="Ruckert C."/>
        </authorList>
    </citation>
    <scope>NUCLEOTIDE SEQUENCE</scope>
    <source>
        <strain evidence="2">KCTC 42651</strain>
    </source>
</reference>
<dbReference type="Proteomes" id="UP000630353">
    <property type="component" value="Unassembled WGS sequence"/>
</dbReference>
<evidence type="ECO:0000313" key="2">
    <source>
        <dbReference type="EMBL" id="GHD55308.1"/>
    </source>
</evidence>
<dbReference type="InterPro" id="IPR029055">
    <property type="entry name" value="Ntn_hydrolases_N"/>
</dbReference>
<dbReference type="RefSeq" id="WP_189991807.1">
    <property type="nucleotide sequence ID" value="NZ_BMZS01000008.1"/>
</dbReference>
<dbReference type="InterPro" id="IPR052896">
    <property type="entry name" value="GGT-like_enzyme"/>
</dbReference>
<reference evidence="2" key="2">
    <citation type="submission" date="2020-09" db="EMBL/GenBank/DDBJ databases">
        <authorList>
            <person name="Sun Q."/>
            <person name="Kim S."/>
        </authorList>
    </citation>
    <scope>NUCLEOTIDE SEQUENCE</scope>
    <source>
        <strain evidence="2">KCTC 42651</strain>
    </source>
</reference>
<keyword evidence="3" id="KW-1185">Reference proteome</keyword>
<dbReference type="InterPro" id="IPR043137">
    <property type="entry name" value="GGT_ssub_C"/>
</dbReference>